<feature type="non-terminal residue" evidence="1">
    <location>
        <position position="1"/>
    </location>
</feature>
<dbReference type="EMBL" id="CAJOBJ010179786">
    <property type="protein sequence ID" value="CAF4913848.1"/>
    <property type="molecule type" value="Genomic_DNA"/>
</dbReference>
<accession>A0A8S3AYI6</accession>
<evidence type="ECO:0000313" key="2">
    <source>
        <dbReference type="EMBL" id="CAF4913848.1"/>
    </source>
</evidence>
<dbReference type="EMBL" id="CAJOBH010135357">
    <property type="protein sequence ID" value="CAF4778936.1"/>
    <property type="molecule type" value="Genomic_DNA"/>
</dbReference>
<gene>
    <name evidence="1" type="ORF">BYL167_LOCUS47227</name>
    <name evidence="2" type="ORF">GIL414_LOCUS52460</name>
</gene>
<organism evidence="1 3">
    <name type="scientific">Rotaria magnacalcarata</name>
    <dbReference type="NCBI Taxonomy" id="392030"/>
    <lineage>
        <taxon>Eukaryota</taxon>
        <taxon>Metazoa</taxon>
        <taxon>Spiralia</taxon>
        <taxon>Gnathifera</taxon>
        <taxon>Rotifera</taxon>
        <taxon>Eurotatoria</taxon>
        <taxon>Bdelloidea</taxon>
        <taxon>Philodinida</taxon>
        <taxon>Philodinidae</taxon>
        <taxon>Rotaria</taxon>
    </lineage>
</organism>
<protein>
    <submittedName>
        <fullName evidence="1">Uncharacterized protein</fullName>
    </submittedName>
</protein>
<reference evidence="1" key="1">
    <citation type="submission" date="2021-02" db="EMBL/GenBank/DDBJ databases">
        <authorList>
            <person name="Nowell W R."/>
        </authorList>
    </citation>
    <scope>NUCLEOTIDE SEQUENCE</scope>
</reference>
<feature type="non-terminal residue" evidence="1">
    <location>
        <position position="81"/>
    </location>
</feature>
<dbReference type="AlphaFoldDB" id="A0A8S3AYI6"/>
<proteinExistence type="predicted"/>
<evidence type="ECO:0000313" key="1">
    <source>
        <dbReference type="EMBL" id="CAF4778936.1"/>
    </source>
</evidence>
<name>A0A8S3AYI6_9BILA</name>
<sequence>INTTQTSTLALPKNVQIVIPSQTPSTIQLTRAHNDDSNKSLSTATFRSVPNAPMSLAASTADSIPLAAQEVTISTSPMSSP</sequence>
<dbReference type="Proteomes" id="UP000681967">
    <property type="component" value="Unassembled WGS sequence"/>
</dbReference>
<comment type="caution">
    <text evidence="1">The sequence shown here is derived from an EMBL/GenBank/DDBJ whole genome shotgun (WGS) entry which is preliminary data.</text>
</comment>
<evidence type="ECO:0000313" key="3">
    <source>
        <dbReference type="Proteomes" id="UP000681967"/>
    </source>
</evidence>
<dbReference type="Proteomes" id="UP000681720">
    <property type="component" value="Unassembled WGS sequence"/>
</dbReference>